<dbReference type="Proteomes" id="UP000013909">
    <property type="component" value="Unassembled WGS sequence"/>
</dbReference>
<reference evidence="1 2" key="1">
    <citation type="submission" date="2013-02" db="EMBL/GenBank/DDBJ databases">
        <title>A novel strain isolated from Lonar lake, Maharashtra, India.</title>
        <authorList>
            <person name="Singh A."/>
        </authorList>
    </citation>
    <scope>NUCLEOTIDE SEQUENCE [LARGE SCALE GENOMIC DNA]</scope>
    <source>
        <strain evidence="1 2">AK24</strain>
    </source>
</reference>
<gene>
    <name evidence="1" type="ORF">ADIS_1984</name>
</gene>
<protein>
    <submittedName>
        <fullName evidence="1">Uncharacterized protein</fullName>
    </submittedName>
</protein>
<evidence type="ECO:0000313" key="1">
    <source>
        <dbReference type="EMBL" id="EON77535.1"/>
    </source>
</evidence>
<organism evidence="1 2">
    <name type="scientific">Lunatimonas lonarensis</name>
    <dbReference type="NCBI Taxonomy" id="1232681"/>
    <lineage>
        <taxon>Bacteria</taxon>
        <taxon>Pseudomonadati</taxon>
        <taxon>Bacteroidota</taxon>
        <taxon>Cytophagia</taxon>
        <taxon>Cytophagales</taxon>
        <taxon>Cyclobacteriaceae</taxon>
    </lineage>
</organism>
<sequence>MGERLFSSKVYDPSKIFLSPTGINLFCRDKHNHGENKIALEVFEPVMVGDI</sequence>
<accession>R7ZTT5</accession>
<proteinExistence type="predicted"/>
<dbReference type="EMBL" id="AQHR01000052">
    <property type="protein sequence ID" value="EON77535.1"/>
    <property type="molecule type" value="Genomic_DNA"/>
</dbReference>
<dbReference type="STRING" id="1232681.ADIS_1984"/>
<evidence type="ECO:0000313" key="2">
    <source>
        <dbReference type="Proteomes" id="UP000013909"/>
    </source>
</evidence>
<keyword evidence="2" id="KW-1185">Reference proteome</keyword>
<comment type="caution">
    <text evidence="1">The sequence shown here is derived from an EMBL/GenBank/DDBJ whole genome shotgun (WGS) entry which is preliminary data.</text>
</comment>
<name>R7ZTT5_9BACT</name>
<dbReference type="AlphaFoldDB" id="R7ZTT5"/>